<comment type="caution">
    <text evidence="1">The sequence shown here is derived from an EMBL/GenBank/DDBJ whole genome shotgun (WGS) entry which is preliminary data.</text>
</comment>
<evidence type="ECO:0000313" key="1">
    <source>
        <dbReference type="EMBL" id="CBH96491.1"/>
    </source>
</evidence>
<gene>
    <name evidence="1" type="ORF">CARN2_1349</name>
</gene>
<proteinExistence type="predicted"/>
<organism evidence="1">
    <name type="scientific">mine drainage metagenome</name>
    <dbReference type="NCBI Taxonomy" id="410659"/>
    <lineage>
        <taxon>unclassified sequences</taxon>
        <taxon>metagenomes</taxon>
        <taxon>ecological metagenomes</taxon>
    </lineage>
</organism>
<dbReference type="AlphaFoldDB" id="E6PNI9"/>
<dbReference type="EMBL" id="CABM01000027">
    <property type="protein sequence ID" value="CBH96491.1"/>
    <property type="molecule type" value="Genomic_DNA"/>
</dbReference>
<reference evidence="1" key="1">
    <citation type="submission" date="2009-10" db="EMBL/GenBank/DDBJ databases">
        <title>Diversity of trophic interactions inside an arsenic-rich microbial ecosystem.</title>
        <authorList>
            <person name="Bertin P.N."/>
            <person name="Heinrich-Salmeron A."/>
            <person name="Pelletier E."/>
            <person name="Goulhen-Chollet F."/>
            <person name="Arsene-Ploetze F."/>
            <person name="Gallien S."/>
            <person name="Calteau A."/>
            <person name="Vallenet D."/>
            <person name="Casiot C."/>
            <person name="Chane-Woon-Ming B."/>
            <person name="Giloteaux L."/>
            <person name="Barakat M."/>
            <person name="Bonnefoy V."/>
            <person name="Bruneel O."/>
            <person name="Chandler M."/>
            <person name="Cleiss J."/>
            <person name="Duran R."/>
            <person name="Elbaz-Poulichet F."/>
            <person name="Fonknechten N."/>
            <person name="Lauga B."/>
            <person name="Mornico D."/>
            <person name="Ortet P."/>
            <person name="Schaeffer C."/>
            <person name="Siguier P."/>
            <person name="Alexander Thil Smith A."/>
            <person name="Van Dorsselaer A."/>
            <person name="Weissenbach J."/>
            <person name="Medigue C."/>
            <person name="Le Paslier D."/>
        </authorList>
    </citation>
    <scope>NUCLEOTIDE SEQUENCE</scope>
</reference>
<sequence length="34" mass="3742">MPVNLQNDPMLANLSARVCCVVHNSIKSFLINSL</sequence>
<protein>
    <submittedName>
        <fullName evidence="1">Uncharacterized protein</fullName>
    </submittedName>
</protein>
<name>E6PNI9_9ZZZZ</name>
<accession>E6PNI9</accession>